<dbReference type="InterPro" id="IPR023997">
    <property type="entry name" value="TonB-dep_OMP_SusC/RagA_CS"/>
</dbReference>
<dbReference type="OrthoDB" id="9768177at2"/>
<evidence type="ECO:0000256" key="10">
    <source>
        <dbReference type="SAM" id="SignalP"/>
    </source>
</evidence>
<dbReference type="InterPro" id="IPR037066">
    <property type="entry name" value="Plug_dom_sf"/>
</dbReference>
<evidence type="ECO:0000313" key="13">
    <source>
        <dbReference type="EMBL" id="KAB5489478.1"/>
    </source>
</evidence>
<feature type="domain" description="TonB-dependent receptor plug" evidence="12">
    <location>
        <begin position="112"/>
        <end position="219"/>
    </location>
</feature>
<accession>A0A5N5IR07</accession>
<evidence type="ECO:0000256" key="1">
    <source>
        <dbReference type="ARBA" id="ARBA00004571"/>
    </source>
</evidence>
<evidence type="ECO:0000313" key="14">
    <source>
        <dbReference type="Proteomes" id="UP000319204"/>
    </source>
</evidence>
<sequence length="995" mass="110061">MRYGIVKLLVLLCTTYGFSQTKTITGTVSDNTGPMPGVNVLIKGTTNGVVTDFDGMFNIDGVSNTDVLIFSYIGFVTQEVPVGAQDVINIVLQEDTQALDEVIVVGYGTQKKSNVIGSVTSVEVEEATNVPTTNVSEMLRGRAAGVQVNLGDARPGGGSNIVIRGNVSVAPNGNSPLIIVDGLPFDNLNDVAPDDIANIEILKDASSTAIYGSRASNGVILVTTKTGRTGKATIDYHGYTTIQTLTKNFNQYDGQQFIDLRREANRNRFTGAYLNDENIFSPFELEAIENRNFVNWEDLVLRDAVIQSHSLSFSSGTEKTKIFSSVNYFTQEGIIPNSSFDRGTFKLNIEQQLTDKLVFRGILNYQNANQDRETGGLNFTTITPLAKPFDEEGELVKFYLGPSNTAVNPLWDQRESTDETKINLTDINLSLVYNFTPNLSYTLKTFLRNRNTNRGIYRSSLHSAGDEGMDGLGVLSNTLFKQVLVENILSYAPQIHENHALDLTAVQAFDEQRNEYTQIDKSGFTYDALGYNGNATTLLNNPRDVSRRRLLSFLGRVRYGYLDRYLLEATARADGASVFAENNKWGFFPAVSVAWKMQNEPFLQNVEAINELKLRVSYGATGNQGINPLESLGVADNLPYVFYNTSTQSTETVAGSTASSRLPNPNLKWETTTTLNTGVDFRLFNNFFEGSVEYYKANTTDLLLDRTIAGTTGFNVIRFNVGEVQNRGVEATLTSNLIRKQNFRWSLGLIFSSNRNEVISLTGETDENGIPIDITDTSGRRLSVGQSLNPIWGPKYDGIYQVGDDIAGSGNPLAQAGDVRVVDQDGNGQIDDRDNVFINADPDWYGSITNTISYKNFDLFADIFIVQGATKLNPVLANGELWKGAINGIRTKYYTPEYPSTEYPRPKPDTHLHLYSFAVRDASYVRLRTLTLGYNIPRETFSKIGLQNAKVYVTGTNLFTFTDFRSYSPEQNPVNGEETAFPETRNITLGIKLGF</sequence>
<dbReference type="NCBIfam" id="TIGR04056">
    <property type="entry name" value="OMP_RagA_SusC"/>
    <property type="match status" value="1"/>
</dbReference>
<keyword evidence="6 8" id="KW-0472">Membrane</keyword>
<dbReference type="InterPro" id="IPR023996">
    <property type="entry name" value="TonB-dep_OMP_SusC/RagA"/>
</dbReference>
<gene>
    <name evidence="13" type="ORF">FOT42_008520</name>
</gene>
<feature type="chain" id="PRO_5024432686" evidence="10">
    <location>
        <begin position="20"/>
        <end position="995"/>
    </location>
</feature>
<dbReference type="Gene3D" id="2.170.130.10">
    <property type="entry name" value="TonB-dependent receptor, plug domain"/>
    <property type="match status" value="1"/>
</dbReference>
<keyword evidence="10" id="KW-0732">Signal</keyword>
<evidence type="ECO:0000256" key="3">
    <source>
        <dbReference type="ARBA" id="ARBA00022452"/>
    </source>
</evidence>
<dbReference type="Proteomes" id="UP000319204">
    <property type="component" value="Unassembled WGS sequence"/>
</dbReference>
<evidence type="ECO:0000256" key="7">
    <source>
        <dbReference type="ARBA" id="ARBA00023237"/>
    </source>
</evidence>
<dbReference type="InterPro" id="IPR012910">
    <property type="entry name" value="Plug_dom"/>
</dbReference>
<feature type="domain" description="TonB-dependent receptor-like beta-barrel" evidence="11">
    <location>
        <begin position="367"/>
        <end position="958"/>
    </location>
</feature>
<evidence type="ECO:0000256" key="4">
    <source>
        <dbReference type="ARBA" id="ARBA00022692"/>
    </source>
</evidence>
<dbReference type="InterPro" id="IPR008969">
    <property type="entry name" value="CarboxyPept-like_regulatory"/>
</dbReference>
<keyword evidence="14" id="KW-1185">Reference proteome</keyword>
<evidence type="ECO:0000256" key="5">
    <source>
        <dbReference type="ARBA" id="ARBA00023077"/>
    </source>
</evidence>
<name>A0A5N5IR07_9FLAO</name>
<evidence type="ECO:0000256" key="6">
    <source>
        <dbReference type="ARBA" id="ARBA00023136"/>
    </source>
</evidence>
<dbReference type="SUPFAM" id="SSF49464">
    <property type="entry name" value="Carboxypeptidase regulatory domain-like"/>
    <property type="match status" value="1"/>
</dbReference>
<dbReference type="AlphaFoldDB" id="A0A5N5IR07"/>
<dbReference type="PROSITE" id="PS52016">
    <property type="entry name" value="TONB_DEPENDENT_REC_3"/>
    <property type="match status" value="1"/>
</dbReference>
<keyword evidence="3 8" id="KW-1134">Transmembrane beta strand</keyword>
<protein>
    <submittedName>
        <fullName evidence="13">TonB-dependent receptor</fullName>
    </submittedName>
</protein>
<keyword evidence="5 9" id="KW-0798">TonB box</keyword>
<keyword evidence="4 8" id="KW-0812">Transmembrane</keyword>
<dbReference type="Pfam" id="PF00593">
    <property type="entry name" value="TonB_dep_Rec_b-barrel"/>
    <property type="match status" value="1"/>
</dbReference>
<dbReference type="InterPro" id="IPR039426">
    <property type="entry name" value="TonB-dep_rcpt-like"/>
</dbReference>
<dbReference type="InterPro" id="IPR000531">
    <property type="entry name" value="Beta-barrel_TonB"/>
</dbReference>
<dbReference type="EMBL" id="VNIK02000004">
    <property type="protein sequence ID" value="KAB5489478.1"/>
    <property type="molecule type" value="Genomic_DNA"/>
</dbReference>
<dbReference type="InterPro" id="IPR036942">
    <property type="entry name" value="Beta-barrel_TonB_sf"/>
</dbReference>
<dbReference type="Gene3D" id="2.60.40.1120">
    <property type="entry name" value="Carboxypeptidase-like, regulatory domain"/>
    <property type="match status" value="1"/>
</dbReference>
<dbReference type="GO" id="GO:0009279">
    <property type="term" value="C:cell outer membrane"/>
    <property type="evidence" value="ECO:0007669"/>
    <property type="project" value="UniProtKB-SubCell"/>
</dbReference>
<dbReference type="RefSeq" id="WP_151890147.1">
    <property type="nucleotide sequence ID" value="NZ_VNIK02000004.1"/>
</dbReference>
<organism evidence="13 14">
    <name type="scientific">Flagellimonas hadalis</name>
    <dbReference type="NCBI Taxonomy" id="2597517"/>
    <lineage>
        <taxon>Bacteria</taxon>
        <taxon>Pseudomonadati</taxon>
        <taxon>Bacteroidota</taxon>
        <taxon>Flavobacteriia</taxon>
        <taxon>Flavobacteriales</taxon>
        <taxon>Flavobacteriaceae</taxon>
        <taxon>Flagellimonas</taxon>
    </lineage>
</organism>
<keyword evidence="13" id="KW-0675">Receptor</keyword>
<evidence type="ECO:0000259" key="11">
    <source>
        <dbReference type="Pfam" id="PF00593"/>
    </source>
</evidence>
<comment type="similarity">
    <text evidence="8 9">Belongs to the TonB-dependent receptor family.</text>
</comment>
<dbReference type="Gene3D" id="2.40.170.20">
    <property type="entry name" value="TonB-dependent receptor, beta-barrel domain"/>
    <property type="match status" value="1"/>
</dbReference>
<keyword evidence="7 8" id="KW-0998">Cell outer membrane</keyword>
<evidence type="ECO:0000256" key="2">
    <source>
        <dbReference type="ARBA" id="ARBA00022448"/>
    </source>
</evidence>
<keyword evidence="2 8" id="KW-0813">Transport</keyword>
<comment type="subcellular location">
    <subcellularLocation>
        <location evidence="1 8">Cell outer membrane</location>
        <topology evidence="1 8">Multi-pass membrane protein</topology>
    </subcellularLocation>
</comment>
<dbReference type="Pfam" id="PF07715">
    <property type="entry name" value="Plug"/>
    <property type="match status" value="1"/>
</dbReference>
<dbReference type="Pfam" id="PF13715">
    <property type="entry name" value="CarbopepD_reg_2"/>
    <property type="match status" value="1"/>
</dbReference>
<evidence type="ECO:0000256" key="9">
    <source>
        <dbReference type="RuleBase" id="RU003357"/>
    </source>
</evidence>
<evidence type="ECO:0000256" key="8">
    <source>
        <dbReference type="PROSITE-ProRule" id="PRU01360"/>
    </source>
</evidence>
<proteinExistence type="inferred from homology"/>
<reference evidence="13" key="1">
    <citation type="submission" date="2019-10" db="EMBL/GenBank/DDBJ databases">
        <title>Muricauda hadale sp. nov., a piezophilic bacterium isolated from hadopelagic water of the Mariana Trench.</title>
        <authorList>
            <person name="Wei Y."/>
        </authorList>
    </citation>
    <scope>NUCLEOTIDE SEQUENCE [LARGE SCALE GENOMIC DNA]</scope>
    <source>
        <strain evidence="13">MT-229</strain>
    </source>
</reference>
<dbReference type="SUPFAM" id="SSF56935">
    <property type="entry name" value="Porins"/>
    <property type="match status" value="1"/>
</dbReference>
<comment type="caution">
    <text evidence="13">The sequence shown here is derived from an EMBL/GenBank/DDBJ whole genome shotgun (WGS) entry which is preliminary data.</text>
</comment>
<feature type="signal peptide" evidence="10">
    <location>
        <begin position="1"/>
        <end position="19"/>
    </location>
</feature>
<evidence type="ECO:0000259" key="12">
    <source>
        <dbReference type="Pfam" id="PF07715"/>
    </source>
</evidence>
<dbReference type="NCBIfam" id="TIGR04057">
    <property type="entry name" value="SusC_RagA_signa"/>
    <property type="match status" value="1"/>
</dbReference>